<evidence type="ECO:0008006" key="3">
    <source>
        <dbReference type="Google" id="ProtNLM"/>
    </source>
</evidence>
<keyword evidence="2" id="KW-1185">Reference proteome</keyword>
<evidence type="ECO:0000313" key="1">
    <source>
        <dbReference type="EMBL" id="RBP35193.1"/>
    </source>
</evidence>
<name>A0A366H0G9_9BACT</name>
<proteinExistence type="predicted"/>
<sequence>MRMCWNWMPCAVAMTVVGCTTPKFTDYERLQLPSKAGSEKQSVVFSNFSANPLVQNGQAYEQVRLKLPEGVKTMTVPTGTVVAPSERDEVVIYLKKSLGWMGHPDGPVSILTEKKGMGAGVLVHRTTLRFTLFGGSSSFEGGSSVSAVVLVPPSVRVKTYEKRPFDDEAEYQAQGWYTLSTVPDADKTFLKYTRKP</sequence>
<dbReference type="Proteomes" id="UP000253426">
    <property type="component" value="Unassembled WGS sequence"/>
</dbReference>
<protein>
    <recommendedName>
        <fullName evidence="3">Lipoprotein</fullName>
    </recommendedName>
</protein>
<comment type="caution">
    <text evidence="1">The sequence shown here is derived from an EMBL/GenBank/DDBJ whole genome shotgun (WGS) entry which is preliminary data.</text>
</comment>
<evidence type="ECO:0000313" key="2">
    <source>
        <dbReference type="Proteomes" id="UP000253426"/>
    </source>
</evidence>
<organism evidence="1 2">
    <name type="scientific">Roseimicrobium gellanilyticum</name>
    <dbReference type="NCBI Taxonomy" id="748857"/>
    <lineage>
        <taxon>Bacteria</taxon>
        <taxon>Pseudomonadati</taxon>
        <taxon>Verrucomicrobiota</taxon>
        <taxon>Verrucomicrobiia</taxon>
        <taxon>Verrucomicrobiales</taxon>
        <taxon>Verrucomicrobiaceae</taxon>
        <taxon>Roseimicrobium</taxon>
    </lineage>
</organism>
<dbReference type="EMBL" id="QNRR01000025">
    <property type="protein sequence ID" value="RBP35193.1"/>
    <property type="molecule type" value="Genomic_DNA"/>
</dbReference>
<gene>
    <name evidence="1" type="ORF">DES53_12519</name>
</gene>
<dbReference type="AlphaFoldDB" id="A0A366H0G9"/>
<reference evidence="1 2" key="1">
    <citation type="submission" date="2018-06" db="EMBL/GenBank/DDBJ databases">
        <title>Genomic Encyclopedia of Type Strains, Phase IV (KMG-IV): sequencing the most valuable type-strain genomes for metagenomic binning, comparative biology and taxonomic classification.</title>
        <authorList>
            <person name="Goeker M."/>
        </authorList>
    </citation>
    <scope>NUCLEOTIDE SEQUENCE [LARGE SCALE GENOMIC DNA]</scope>
    <source>
        <strain evidence="1 2">DSM 25532</strain>
    </source>
</reference>
<accession>A0A366H0G9</accession>
<dbReference type="PROSITE" id="PS51257">
    <property type="entry name" value="PROKAR_LIPOPROTEIN"/>
    <property type="match status" value="1"/>
</dbReference>